<name>J9PRE0_9CAUD</name>
<accession>J9PRE0</accession>
<reference evidence="1 2" key="1">
    <citation type="submission" date="2011-09" db="EMBL/GenBank/DDBJ databases">
        <title>Complete Genome Sequence of Bacillus cereus Bacteriophage B5S.</title>
        <authorList>
            <person name="Lee J.-H."/>
            <person name="Shin H."/>
            <person name="Son B."/>
            <person name="Ryu S."/>
        </authorList>
    </citation>
    <scope>NUCLEOTIDE SEQUENCE [LARGE SCALE GENOMIC DNA]</scope>
</reference>
<dbReference type="EMBL" id="JN797796">
    <property type="protein sequence ID" value="AEW47279.1"/>
    <property type="molecule type" value="Genomic_DNA"/>
</dbReference>
<evidence type="ECO:0000313" key="2">
    <source>
        <dbReference type="Proteomes" id="UP000006291"/>
    </source>
</evidence>
<proteinExistence type="predicted"/>
<gene>
    <name evidence="1" type="ORF">B5S_0045</name>
</gene>
<organism evidence="1 2">
    <name type="scientific">Bacillus phage B5S</name>
    <dbReference type="NCBI Taxonomy" id="1126949"/>
    <lineage>
        <taxon>Viruses</taxon>
        <taxon>Duplodnaviria</taxon>
        <taxon>Heunggongvirae</taxon>
        <taxon>Uroviricota</taxon>
        <taxon>Caudoviricetes</taxon>
        <taxon>Herelleviridae</taxon>
        <taxon>Bastillevirinae</taxon>
        <taxon>Bequatrovirus</taxon>
        <taxon>Bequatrovirus B4</taxon>
    </lineage>
</organism>
<evidence type="ECO:0000313" key="1">
    <source>
        <dbReference type="EMBL" id="AEW47279.1"/>
    </source>
</evidence>
<sequence>MVKNDLWGGYVNVTGTGFDNEVRIEVQTDKGYQYIQVDEDKFYEMLKKNLGVIVVDSETYYWSEQHG</sequence>
<dbReference type="Proteomes" id="UP000006291">
    <property type="component" value="Segment"/>
</dbReference>
<protein>
    <submittedName>
        <fullName evidence="1">Uncharacterized protein</fullName>
    </submittedName>
</protein>